<dbReference type="PANTHER" id="PTHR21646">
    <property type="entry name" value="UBIQUITIN CARBOXYL-TERMINAL HYDROLASE"/>
    <property type="match status" value="1"/>
</dbReference>
<dbReference type="EMBL" id="GFPF01013047">
    <property type="protein sequence ID" value="MAA24193.1"/>
    <property type="molecule type" value="Transcribed_RNA"/>
</dbReference>
<evidence type="ECO:0000259" key="5">
    <source>
        <dbReference type="PROSITE" id="PS50235"/>
    </source>
</evidence>
<keyword evidence="4" id="KW-0732">Signal</keyword>
<dbReference type="InterPro" id="IPR050185">
    <property type="entry name" value="Ub_carboxyl-term_hydrolase"/>
</dbReference>
<dbReference type="InterPro" id="IPR038765">
    <property type="entry name" value="Papain-like_cys_pep_sf"/>
</dbReference>
<name>A0A224ZAN5_9ACAR</name>
<accession>A0A224ZAN5</accession>
<feature type="signal peptide" evidence="4">
    <location>
        <begin position="1"/>
        <end position="21"/>
    </location>
</feature>
<evidence type="ECO:0000256" key="3">
    <source>
        <dbReference type="SAM" id="MobiDB-lite"/>
    </source>
</evidence>
<dbReference type="AlphaFoldDB" id="A0A224ZAN5"/>
<feature type="compositionally biased region" description="Basic and acidic residues" evidence="3">
    <location>
        <begin position="153"/>
        <end position="163"/>
    </location>
</feature>
<comment type="catalytic activity">
    <reaction evidence="1">
        <text>Thiol-dependent hydrolysis of ester, thioester, amide, peptide and isopeptide bonds formed by the C-terminal Gly of ubiquitin (a 76-residue protein attached to proteins as an intracellular targeting signal).</text>
        <dbReference type="EC" id="3.4.19.12"/>
    </reaction>
</comment>
<dbReference type="InterPro" id="IPR028889">
    <property type="entry name" value="USP"/>
</dbReference>
<dbReference type="PROSITE" id="PS50235">
    <property type="entry name" value="USP_3"/>
    <property type="match status" value="1"/>
</dbReference>
<feature type="chain" id="PRO_5012804680" description="ubiquitinyl hydrolase 1" evidence="4">
    <location>
        <begin position="22"/>
        <end position="391"/>
    </location>
</feature>
<evidence type="ECO:0000256" key="4">
    <source>
        <dbReference type="SAM" id="SignalP"/>
    </source>
</evidence>
<dbReference type="EC" id="3.4.19.12" evidence="2"/>
<protein>
    <recommendedName>
        <fullName evidence="2">ubiquitinyl hydrolase 1</fullName>
        <ecNumber evidence="2">3.4.19.12</ecNumber>
    </recommendedName>
</protein>
<proteinExistence type="predicted"/>
<dbReference type="GO" id="GO:0016579">
    <property type="term" value="P:protein deubiquitination"/>
    <property type="evidence" value="ECO:0007669"/>
    <property type="project" value="InterPro"/>
</dbReference>
<dbReference type="InterPro" id="IPR001394">
    <property type="entry name" value="Peptidase_C19_UCH"/>
</dbReference>
<dbReference type="Gene3D" id="3.90.70.10">
    <property type="entry name" value="Cysteine proteinases"/>
    <property type="match status" value="1"/>
</dbReference>
<feature type="region of interest" description="Disordered" evidence="3">
    <location>
        <begin position="142"/>
        <end position="181"/>
    </location>
</feature>
<reference evidence="6" key="1">
    <citation type="journal article" date="2017" name="Parasit. Vectors">
        <title>Sialotranscriptomics of Rhipicephalus zambeziensis reveals intricate expression profiles of secretory proteins and suggests tight temporal transcriptional regulation during blood-feeding.</title>
        <authorList>
            <person name="de Castro M.H."/>
            <person name="de Klerk D."/>
            <person name="Pienaar R."/>
            <person name="Rees D.J.G."/>
            <person name="Mans B.J."/>
        </authorList>
    </citation>
    <scope>NUCLEOTIDE SEQUENCE</scope>
    <source>
        <tissue evidence="6">Salivary glands</tissue>
    </source>
</reference>
<dbReference type="PROSITE" id="PS00973">
    <property type="entry name" value="USP_2"/>
    <property type="match status" value="1"/>
</dbReference>
<dbReference type="GO" id="GO:0004843">
    <property type="term" value="F:cysteine-type deubiquitinase activity"/>
    <property type="evidence" value="ECO:0007669"/>
    <property type="project" value="UniProtKB-EC"/>
</dbReference>
<keyword evidence="6" id="KW-0378">Hydrolase</keyword>
<evidence type="ECO:0000256" key="1">
    <source>
        <dbReference type="ARBA" id="ARBA00000707"/>
    </source>
</evidence>
<dbReference type="SUPFAM" id="SSF54001">
    <property type="entry name" value="Cysteine proteinases"/>
    <property type="match status" value="1"/>
</dbReference>
<dbReference type="InterPro" id="IPR018200">
    <property type="entry name" value="USP_CS"/>
</dbReference>
<feature type="domain" description="USP" evidence="5">
    <location>
        <begin position="1"/>
        <end position="390"/>
    </location>
</feature>
<evidence type="ECO:0000313" key="6">
    <source>
        <dbReference type="EMBL" id="MAA24193.1"/>
    </source>
</evidence>
<organism evidence="6">
    <name type="scientific">Rhipicephalus zambeziensis</name>
    <dbReference type="NCBI Taxonomy" id="60191"/>
    <lineage>
        <taxon>Eukaryota</taxon>
        <taxon>Metazoa</taxon>
        <taxon>Ecdysozoa</taxon>
        <taxon>Arthropoda</taxon>
        <taxon>Chelicerata</taxon>
        <taxon>Arachnida</taxon>
        <taxon>Acari</taxon>
        <taxon>Parasitiformes</taxon>
        <taxon>Ixodida</taxon>
        <taxon>Ixodoidea</taxon>
        <taxon>Ixodidae</taxon>
        <taxon>Rhipicephalinae</taxon>
        <taxon>Rhipicephalus</taxon>
        <taxon>Rhipicephalus</taxon>
    </lineage>
</organism>
<dbReference type="Pfam" id="PF00443">
    <property type="entry name" value="UCH"/>
    <property type="match status" value="1"/>
</dbReference>
<sequence>MHGSSAIFIILCFVLSVPSQASRICKFFFSVFYQGRFTARHLVVTVIKDNKCKVLMPSKNLGNDESFFVYERPDTPDSPTWFIPVFIREKSSQPSTEKQETSLSEVLSHPLFVSVPKEDCTYDTLYECVLNCLRRYIRPEKEGATLSESEDTETTHDDPKDDQGQDGSTSEKASEPSPECPNKISHLFTLHVISMDTLLNLEDLADNDEPLNLTSDVCLGAVWRSEVREKHFDNEKLDEFEELCKELKVDLLDCLDHYTTTEPVDIHCEKCDKSQEGSKKLDLWECPQVVMIHLIRMAQDDRKLDTFVDFPLKGLSLKEYILKAEDEKAVYDLVAVANHFGGSLSGGHYITYAKREATGKWHKFDDQVVSPLAEDSVVTEHAYVLFYVRRT</sequence>
<evidence type="ECO:0000256" key="2">
    <source>
        <dbReference type="ARBA" id="ARBA00012759"/>
    </source>
</evidence>